<proteinExistence type="predicted"/>
<dbReference type="EMBL" id="JACOOZ010000009">
    <property type="protein sequence ID" value="MBC5668634.1"/>
    <property type="molecule type" value="Genomic_DNA"/>
</dbReference>
<feature type="transmembrane region" description="Helical" evidence="1">
    <location>
        <begin position="197"/>
        <end position="217"/>
    </location>
</feature>
<evidence type="ECO:0000313" key="2">
    <source>
        <dbReference type="EMBL" id="MBC5668634.1"/>
    </source>
</evidence>
<feature type="transmembrane region" description="Helical" evidence="1">
    <location>
        <begin position="306"/>
        <end position="325"/>
    </location>
</feature>
<dbReference type="Proteomes" id="UP000597877">
    <property type="component" value="Unassembled WGS sequence"/>
</dbReference>
<evidence type="ECO:0000256" key="1">
    <source>
        <dbReference type="SAM" id="Phobius"/>
    </source>
</evidence>
<keyword evidence="1" id="KW-0812">Transmembrane</keyword>
<feature type="transmembrane region" description="Helical" evidence="1">
    <location>
        <begin position="171"/>
        <end position="190"/>
    </location>
</feature>
<feature type="transmembrane region" description="Helical" evidence="1">
    <location>
        <begin position="345"/>
        <end position="366"/>
    </location>
</feature>
<feature type="transmembrane region" description="Helical" evidence="1">
    <location>
        <begin position="248"/>
        <end position="272"/>
    </location>
</feature>
<feature type="transmembrane region" description="Helical" evidence="1">
    <location>
        <begin position="146"/>
        <end position="165"/>
    </location>
</feature>
<protein>
    <submittedName>
        <fullName evidence="2">YibE/F family protein</fullName>
    </submittedName>
</protein>
<dbReference type="InterPro" id="IPR012507">
    <property type="entry name" value="YibE_F"/>
</dbReference>
<dbReference type="PANTHER" id="PTHR41771:SF1">
    <property type="entry name" value="MEMBRANE PROTEIN"/>
    <property type="match status" value="1"/>
</dbReference>
<feature type="transmembrane region" description="Helical" evidence="1">
    <location>
        <begin position="122"/>
        <end position="139"/>
    </location>
</feature>
<dbReference type="PANTHER" id="PTHR41771">
    <property type="entry name" value="MEMBRANE PROTEIN-RELATED"/>
    <property type="match status" value="1"/>
</dbReference>
<reference evidence="2 3" key="1">
    <citation type="submission" date="2020-08" db="EMBL/GenBank/DDBJ databases">
        <title>Genome public.</title>
        <authorList>
            <person name="Liu C."/>
            <person name="Sun Q."/>
        </authorList>
    </citation>
    <scope>NUCLEOTIDE SEQUENCE [LARGE SCALE GENOMIC DNA]</scope>
    <source>
        <strain evidence="2 3">BX4</strain>
    </source>
</reference>
<keyword evidence="3" id="KW-1185">Reference proteome</keyword>
<gene>
    <name evidence="2" type="ORF">H8S00_11700</name>
</gene>
<evidence type="ECO:0000313" key="3">
    <source>
        <dbReference type="Proteomes" id="UP000597877"/>
    </source>
</evidence>
<accession>A0ABR7F4V2</accession>
<organism evidence="2 3">
    <name type="scientific">Eubacterium segne</name>
    <dbReference type="NCBI Taxonomy" id="2763045"/>
    <lineage>
        <taxon>Bacteria</taxon>
        <taxon>Bacillati</taxon>
        <taxon>Bacillota</taxon>
        <taxon>Clostridia</taxon>
        <taxon>Eubacteriales</taxon>
        <taxon>Eubacteriaceae</taxon>
        <taxon>Eubacterium</taxon>
    </lineage>
</organism>
<name>A0ABR7F4V2_9FIRM</name>
<feature type="transmembrane region" description="Helical" evidence="1">
    <location>
        <begin position="7"/>
        <end position="24"/>
    </location>
</feature>
<dbReference type="Pfam" id="PF07907">
    <property type="entry name" value="YibE_F"/>
    <property type="match status" value="1"/>
</dbReference>
<sequence length="379" mass="41409">MKKYSNVIFVVFLIIFAAGLWLFNSRITRVPLLSDDNFNFVKGEVVEVTEDNTVDNQVNGGSQNVKVKIRSGKYKGKICDANNMNGYLYGTYCTKGTKVIVQLSSYNDELSGSIYGYDRGNIIWGIVAVLAIGLFAVGGKRGIKSMLALIFTFVCVIYLYIPLMYIGCSPFWAAVLVVIFVTIVSIYLICGYNKKGICAIAGTILGVLIAGIFATVFGKITRITGYNIEDIETMVYVSQNSKLQIGGVFFSGILIASLGAVMDVAVSISATIEEIHNKRPELTTKELFKSGIHVGKDMMGTMSNTLILAFTGGAINTMILIYAYMMPYLQIINMYSIGIEVIKGISGTLGIILTVPLVSVISAWMYGKKNPHESKSNEE</sequence>
<dbReference type="RefSeq" id="WP_186840616.1">
    <property type="nucleotide sequence ID" value="NZ_JACOOZ010000009.1"/>
</dbReference>
<comment type="caution">
    <text evidence="2">The sequence shown here is derived from an EMBL/GenBank/DDBJ whole genome shotgun (WGS) entry which is preliminary data.</text>
</comment>
<keyword evidence="1" id="KW-0472">Membrane</keyword>
<keyword evidence="1" id="KW-1133">Transmembrane helix</keyword>